<dbReference type="PANTHER" id="PTHR15963:SF5">
    <property type="entry name" value="SHORT SPINDLE 6, ISOFORM A"/>
    <property type="match status" value="1"/>
</dbReference>
<organism evidence="5 6">
    <name type="scientific">Pristionchus fissidentatus</name>
    <dbReference type="NCBI Taxonomy" id="1538716"/>
    <lineage>
        <taxon>Eukaryota</taxon>
        <taxon>Metazoa</taxon>
        <taxon>Ecdysozoa</taxon>
        <taxon>Nematoda</taxon>
        <taxon>Chromadorea</taxon>
        <taxon>Rhabditida</taxon>
        <taxon>Rhabditina</taxon>
        <taxon>Diplogasteromorpha</taxon>
        <taxon>Diplogasteroidea</taxon>
        <taxon>Neodiplogasteridae</taxon>
        <taxon>Pristionchus</taxon>
    </lineage>
</organism>
<comment type="caution">
    <text evidence="5">The sequence shown here is derived from an EMBL/GenBank/DDBJ whole genome shotgun (WGS) entry which is preliminary data.</text>
</comment>
<dbReference type="Gene3D" id="2.30.42.10">
    <property type="match status" value="3"/>
</dbReference>
<name>A0AAV5WF23_9BILA</name>
<dbReference type="SMART" id="SM00228">
    <property type="entry name" value="PDZ"/>
    <property type="match status" value="3"/>
</dbReference>
<feature type="non-terminal residue" evidence="5">
    <location>
        <position position="343"/>
    </location>
</feature>
<dbReference type="PANTHER" id="PTHR15963">
    <property type="entry name" value="GENERAL RECEPTOR FOR PHOSPHOINOSITIDES 1-ASSOCIATED SCAFFOLD PROTEIN-RELATED"/>
    <property type="match status" value="1"/>
</dbReference>
<proteinExistence type="predicted"/>
<dbReference type="PROSITE" id="PS50106">
    <property type="entry name" value="PDZ"/>
    <property type="match status" value="3"/>
</dbReference>
<dbReference type="InterPro" id="IPR001478">
    <property type="entry name" value="PDZ"/>
</dbReference>
<accession>A0AAV5WF23</accession>
<feature type="region of interest" description="Disordered" evidence="3">
    <location>
        <begin position="99"/>
        <end position="122"/>
    </location>
</feature>
<reference evidence="5" key="1">
    <citation type="submission" date="2023-10" db="EMBL/GenBank/DDBJ databases">
        <title>Genome assembly of Pristionchus species.</title>
        <authorList>
            <person name="Yoshida K."/>
            <person name="Sommer R.J."/>
        </authorList>
    </citation>
    <scope>NUCLEOTIDE SEQUENCE</scope>
    <source>
        <strain evidence="5">RS5133</strain>
    </source>
</reference>
<dbReference type="InterPro" id="IPR036034">
    <property type="entry name" value="PDZ_sf"/>
</dbReference>
<feature type="domain" description="PDZ" evidence="4">
    <location>
        <begin position="243"/>
        <end position="336"/>
    </location>
</feature>
<gene>
    <name evidence="5" type="ORF">PFISCL1PPCAC_21390</name>
</gene>
<evidence type="ECO:0000313" key="5">
    <source>
        <dbReference type="EMBL" id="GMT30093.1"/>
    </source>
</evidence>
<evidence type="ECO:0000256" key="2">
    <source>
        <dbReference type="ARBA" id="ARBA00022490"/>
    </source>
</evidence>
<dbReference type="GO" id="GO:0005737">
    <property type="term" value="C:cytoplasm"/>
    <property type="evidence" value="ECO:0007669"/>
    <property type="project" value="UniProtKB-SubCell"/>
</dbReference>
<evidence type="ECO:0000313" key="6">
    <source>
        <dbReference type="Proteomes" id="UP001432322"/>
    </source>
</evidence>
<comment type="subcellular location">
    <subcellularLocation>
        <location evidence="1">Cytoplasm</location>
    </subcellularLocation>
</comment>
<dbReference type="InterPro" id="IPR052122">
    <property type="entry name" value="Intracell_Traff_Signaling_Reg"/>
</dbReference>
<sequence length="343" mass="38573">RVIRIKKSSRNCEIGYRWKCDRSYYNPVVETVDVESPAFTSGLRSGDFIMSINGLRTYDRAEGEIAELFDRVDMQQQLIVISAAVADKLGYSFKRIPTVDNNDQEGNDDDKHSEKTPINIIQGPPKISNERFGARVIVVKRESALDVFGYGWLADSSFFPLVSDVDEGSPATRAGLKAGHRILRINGAIAFGRTADLVTALFPRREIEERLLVIDDREVEEWFEKNRESIAKEMIEGRGMETIVPIERDQYGPRVIRLKIISPSHLFGYLLKADPIGYPKVTRVVDNSPASQSGLIAGDEIVSINGFHTFGCTCEEVQQLLDRCGVQQQLVVMNEKARDGRYP</sequence>
<dbReference type="SUPFAM" id="SSF50156">
    <property type="entry name" value="PDZ domain-like"/>
    <property type="match status" value="3"/>
</dbReference>
<dbReference type="AlphaFoldDB" id="A0AAV5WF23"/>
<evidence type="ECO:0000259" key="4">
    <source>
        <dbReference type="PROSITE" id="PS50106"/>
    </source>
</evidence>
<evidence type="ECO:0000256" key="1">
    <source>
        <dbReference type="ARBA" id="ARBA00004496"/>
    </source>
</evidence>
<feature type="non-terminal residue" evidence="5">
    <location>
        <position position="1"/>
    </location>
</feature>
<dbReference type="InterPro" id="IPR041489">
    <property type="entry name" value="PDZ_6"/>
</dbReference>
<keyword evidence="2" id="KW-0963">Cytoplasm</keyword>
<dbReference type="Proteomes" id="UP001432322">
    <property type="component" value="Unassembled WGS sequence"/>
</dbReference>
<dbReference type="Pfam" id="PF17820">
    <property type="entry name" value="PDZ_6"/>
    <property type="match status" value="2"/>
</dbReference>
<keyword evidence="6" id="KW-1185">Reference proteome</keyword>
<feature type="domain" description="PDZ" evidence="4">
    <location>
        <begin position="2"/>
        <end position="84"/>
    </location>
</feature>
<protein>
    <recommendedName>
        <fullName evidence="4">PDZ domain-containing protein</fullName>
    </recommendedName>
</protein>
<evidence type="ECO:0000256" key="3">
    <source>
        <dbReference type="SAM" id="MobiDB-lite"/>
    </source>
</evidence>
<dbReference type="EMBL" id="BTSY01000005">
    <property type="protein sequence ID" value="GMT30093.1"/>
    <property type="molecule type" value="Genomic_DNA"/>
</dbReference>
<feature type="domain" description="PDZ" evidence="4">
    <location>
        <begin position="136"/>
        <end position="187"/>
    </location>
</feature>